<dbReference type="InterPro" id="IPR003313">
    <property type="entry name" value="AraC-bd"/>
</dbReference>
<dbReference type="Pfam" id="PF02311">
    <property type="entry name" value="AraC_binding"/>
    <property type="match status" value="1"/>
</dbReference>
<sequence>MKFEWLSTPSPFARSTLYYPIIGGFDPNSQDFFFERDYYPAYEILLITQGKGSFRHGETWIGLGEGDCLLHDMRHPHAYRADPAAPYQMRYLVFDGLDLESLWARLFHGPILLISSQPADCPIDLTLRTIIGGMQDNDPQNEWKQSALIYQLLMHCARFSNYDRSVFQKPDNVEQARRYIDLHYLTIASMKEAAEAANLSLYHFIRQFKKYYGYTPKEYVLFKQINHAKRLLMQTDASVGEVSEQTGFESYNAFLHAFQKSEQSSPSMFRKNWKRT</sequence>
<dbReference type="PROSITE" id="PS01124">
    <property type="entry name" value="HTH_ARAC_FAMILY_2"/>
    <property type="match status" value="1"/>
</dbReference>
<organism evidence="5 6">
    <name type="scientific">Paenibacillus sepulcri</name>
    <dbReference type="NCBI Taxonomy" id="359917"/>
    <lineage>
        <taxon>Bacteria</taxon>
        <taxon>Bacillati</taxon>
        <taxon>Bacillota</taxon>
        <taxon>Bacilli</taxon>
        <taxon>Bacillales</taxon>
        <taxon>Paenibacillaceae</taxon>
        <taxon>Paenibacillus</taxon>
    </lineage>
</organism>
<evidence type="ECO:0000256" key="2">
    <source>
        <dbReference type="ARBA" id="ARBA00023125"/>
    </source>
</evidence>
<dbReference type="RefSeq" id="WP_210040254.1">
    <property type="nucleotide sequence ID" value="NZ_JBHLVU010000007.1"/>
</dbReference>
<dbReference type="InterPro" id="IPR009057">
    <property type="entry name" value="Homeodomain-like_sf"/>
</dbReference>
<dbReference type="Gene3D" id="2.60.120.280">
    <property type="entry name" value="Regulatory protein AraC"/>
    <property type="match status" value="1"/>
</dbReference>
<evidence type="ECO:0000313" key="5">
    <source>
        <dbReference type="EMBL" id="MBW7454136.1"/>
    </source>
</evidence>
<evidence type="ECO:0000313" key="6">
    <source>
        <dbReference type="Proteomes" id="UP001519887"/>
    </source>
</evidence>
<gene>
    <name evidence="5" type="ORF">K0U00_08835</name>
</gene>
<proteinExistence type="predicted"/>
<keyword evidence="3" id="KW-0804">Transcription</keyword>
<keyword evidence="6" id="KW-1185">Reference proteome</keyword>
<protein>
    <submittedName>
        <fullName evidence="5">AraC family transcriptional regulator</fullName>
    </submittedName>
</protein>
<dbReference type="PANTHER" id="PTHR43280">
    <property type="entry name" value="ARAC-FAMILY TRANSCRIPTIONAL REGULATOR"/>
    <property type="match status" value="1"/>
</dbReference>
<keyword evidence="2" id="KW-0238">DNA-binding</keyword>
<dbReference type="EMBL" id="JAHZIK010000159">
    <property type="protein sequence ID" value="MBW7454136.1"/>
    <property type="molecule type" value="Genomic_DNA"/>
</dbReference>
<dbReference type="PROSITE" id="PS00041">
    <property type="entry name" value="HTH_ARAC_FAMILY_1"/>
    <property type="match status" value="1"/>
</dbReference>
<name>A0ABS7BZQ1_9BACL</name>
<dbReference type="Gene3D" id="1.10.10.60">
    <property type="entry name" value="Homeodomain-like"/>
    <property type="match status" value="2"/>
</dbReference>
<evidence type="ECO:0000256" key="3">
    <source>
        <dbReference type="ARBA" id="ARBA00023163"/>
    </source>
</evidence>
<evidence type="ECO:0000259" key="4">
    <source>
        <dbReference type="PROSITE" id="PS01124"/>
    </source>
</evidence>
<dbReference type="InterPro" id="IPR018060">
    <property type="entry name" value="HTH_AraC"/>
</dbReference>
<reference evidence="5 6" key="1">
    <citation type="submission" date="2021-07" db="EMBL/GenBank/DDBJ databases">
        <title>Paenibacillus radiodurans sp. nov., isolated from the southeastern edge of Tengger Desert.</title>
        <authorList>
            <person name="Zhang G."/>
        </authorList>
    </citation>
    <scope>NUCLEOTIDE SEQUENCE [LARGE SCALE GENOMIC DNA]</scope>
    <source>
        <strain evidence="5 6">CCM 7311</strain>
    </source>
</reference>
<feature type="domain" description="HTH araC/xylS-type" evidence="4">
    <location>
        <begin position="174"/>
        <end position="272"/>
    </location>
</feature>
<dbReference type="Proteomes" id="UP001519887">
    <property type="component" value="Unassembled WGS sequence"/>
</dbReference>
<dbReference type="SMART" id="SM00342">
    <property type="entry name" value="HTH_ARAC"/>
    <property type="match status" value="1"/>
</dbReference>
<dbReference type="SUPFAM" id="SSF46689">
    <property type="entry name" value="Homeodomain-like"/>
    <property type="match status" value="2"/>
</dbReference>
<dbReference type="Pfam" id="PF12833">
    <property type="entry name" value="HTH_18"/>
    <property type="match status" value="1"/>
</dbReference>
<accession>A0ABS7BZQ1</accession>
<dbReference type="InterPro" id="IPR018062">
    <property type="entry name" value="HTH_AraC-typ_CS"/>
</dbReference>
<keyword evidence="1" id="KW-0805">Transcription regulation</keyword>
<dbReference type="SUPFAM" id="SSF51215">
    <property type="entry name" value="Regulatory protein AraC"/>
    <property type="match status" value="1"/>
</dbReference>
<evidence type="ECO:0000256" key="1">
    <source>
        <dbReference type="ARBA" id="ARBA00023015"/>
    </source>
</evidence>
<dbReference type="PANTHER" id="PTHR43280:SF28">
    <property type="entry name" value="HTH-TYPE TRANSCRIPTIONAL ACTIVATOR RHAS"/>
    <property type="match status" value="1"/>
</dbReference>
<comment type="caution">
    <text evidence="5">The sequence shown here is derived from an EMBL/GenBank/DDBJ whole genome shotgun (WGS) entry which is preliminary data.</text>
</comment>
<dbReference type="InterPro" id="IPR037923">
    <property type="entry name" value="HTH-like"/>
</dbReference>